<feature type="domain" description="Histidine kinase" evidence="10">
    <location>
        <begin position="358"/>
        <end position="576"/>
    </location>
</feature>
<feature type="transmembrane region" description="Helical" evidence="9">
    <location>
        <begin position="6"/>
        <end position="25"/>
    </location>
</feature>
<dbReference type="PRINTS" id="PR00344">
    <property type="entry name" value="BCTRLSENSOR"/>
</dbReference>
<dbReference type="Gene3D" id="1.25.40.10">
    <property type="entry name" value="Tetratricopeptide repeat domain"/>
    <property type="match status" value="2"/>
</dbReference>
<keyword evidence="5" id="KW-0418">Kinase</keyword>
<keyword evidence="6" id="KW-0067">ATP-binding</keyword>
<proteinExistence type="predicted"/>
<dbReference type="SUPFAM" id="SSF48452">
    <property type="entry name" value="TPR-like"/>
    <property type="match status" value="1"/>
</dbReference>
<evidence type="ECO:0000256" key="5">
    <source>
        <dbReference type="ARBA" id="ARBA00022777"/>
    </source>
</evidence>
<dbReference type="PROSITE" id="PS50005">
    <property type="entry name" value="TPR"/>
    <property type="match status" value="1"/>
</dbReference>
<evidence type="ECO:0000313" key="12">
    <source>
        <dbReference type="Proteomes" id="UP000601108"/>
    </source>
</evidence>
<dbReference type="GO" id="GO:0007234">
    <property type="term" value="P:osmosensory signaling via phosphorelay pathway"/>
    <property type="evidence" value="ECO:0007669"/>
    <property type="project" value="TreeGrafter"/>
</dbReference>
<dbReference type="Gene3D" id="1.10.287.130">
    <property type="match status" value="1"/>
</dbReference>
<feature type="repeat" description="TPR" evidence="8">
    <location>
        <begin position="156"/>
        <end position="189"/>
    </location>
</feature>
<dbReference type="GO" id="GO:0000156">
    <property type="term" value="F:phosphorelay response regulator activity"/>
    <property type="evidence" value="ECO:0007669"/>
    <property type="project" value="TreeGrafter"/>
</dbReference>
<evidence type="ECO:0000256" key="1">
    <source>
        <dbReference type="ARBA" id="ARBA00000085"/>
    </source>
</evidence>
<evidence type="ECO:0000256" key="3">
    <source>
        <dbReference type="ARBA" id="ARBA00022679"/>
    </source>
</evidence>
<dbReference type="GO" id="GO:0000155">
    <property type="term" value="F:phosphorelay sensor kinase activity"/>
    <property type="evidence" value="ECO:0007669"/>
    <property type="project" value="InterPro"/>
</dbReference>
<evidence type="ECO:0000256" key="6">
    <source>
        <dbReference type="ARBA" id="ARBA00022840"/>
    </source>
</evidence>
<dbReference type="Pfam" id="PF02518">
    <property type="entry name" value="HATPase_c"/>
    <property type="match status" value="1"/>
</dbReference>
<dbReference type="InterPro" id="IPR004358">
    <property type="entry name" value="Sig_transdc_His_kin-like_C"/>
</dbReference>
<protein>
    <recommendedName>
        <fullName evidence="2">histidine kinase</fullName>
        <ecNumber evidence="2">2.7.13.3</ecNumber>
    </recommendedName>
</protein>
<dbReference type="GO" id="GO:0030295">
    <property type="term" value="F:protein kinase activator activity"/>
    <property type="evidence" value="ECO:0007669"/>
    <property type="project" value="TreeGrafter"/>
</dbReference>
<evidence type="ECO:0000259" key="10">
    <source>
        <dbReference type="PROSITE" id="PS50109"/>
    </source>
</evidence>
<dbReference type="InterPro" id="IPR036097">
    <property type="entry name" value="HisK_dim/P_sf"/>
</dbReference>
<dbReference type="InterPro" id="IPR019734">
    <property type="entry name" value="TPR_rpt"/>
</dbReference>
<evidence type="ECO:0000313" key="11">
    <source>
        <dbReference type="EMBL" id="GGX30297.1"/>
    </source>
</evidence>
<keyword evidence="9" id="KW-0812">Transmembrane</keyword>
<keyword evidence="7" id="KW-0902">Two-component regulatory system</keyword>
<evidence type="ECO:0000256" key="9">
    <source>
        <dbReference type="SAM" id="Phobius"/>
    </source>
</evidence>
<dbReference type="RefSeq" id="WP_027413240.1">
    <property type="nucleotide sequence ID" value="NZ_BMWS01000029.1"/>
</dbReference>
<dbReference type="InterPro" id="IPR011990">
    <property type="entry name" value="TPR-like_helical_dom_sf"/>
</dbReference>
<dbReference type="EMBL" id="BMWS01000029">
    <property type="protein sequence ID" value="GGX30297.1"/>
    <property type="molecule type" value="Genomic_DNA"/>
</dbReference>
<dbReference type="Gene3D" id="3.30.565.10">
    <property type="entry name" value="Histidine kinase-like ATPase, C-terminal domain"/>
    <property type="match status" value="1"/>
</dbReference>
<accession>A0A918JXL2</accession>
<dbReference type="PANTHER" id="PTHR42878:SF7">
    <property type="entry name" value="SENSOR HISTIDINE KINASE GLRK"/>
    <property type="match status" value="1"/>
</dbReference>
<keyword evidence="9" id="KW-0472">Membrane</keyword>
<organism evidence="11 12">
    <name type="scientific">Aquimarina muelleri</name>
    <dbReference type="NCBI Taxonomy" id="279356"/>
    <lineage>
        <taxon>Bacteria</taxon>
        <taxon>Pseudomonadati</taxon>
        <taxon>Bacteroidota</taxon>
        <taxon>Flavobacteriia</taxon>
        <taxon>Flavobacteriales</taxon>
        <taxon>Flavobacteriaceae</taxon>
        <taxon>Aquimarina</taxon>
    </lineage>
</organism>
<comment type="caution">
    <text evidence="11">The sequence shown here is derived from an EMBL/GenBank/DDBJ whole genome shotgun (WGS) entry which is preliminary data.</text>
</comment>
<evidence type="ECO:0000256" key="2">
    <source>
        <dbReference type="ARBA" id="ARBA00012438"/>
    </source>
</evidence>
<dbReference type="PROSITE" id="PS50109">
    <property type="entry name" value="HIS_KIN"/>
    <property type="match status" value="1"/>
</dbReference>
<dbReference type="EC" id="2.7.13.3" evidence="2"/>
<dbReference type="InterPro" id="IPR036890">
    <property type="entry name" value="HATPase_C_sf"/>
</dbReference>
<evidence type="ECO:0000256" key="7">
    <source>
        <dbReference type="ARBA" id="ARBA00023012"/>
    </source>
</evidence>
<dbReference type="SMART" id="SM00387">
    <property type="entry name" value="HATPase_c"/>
    <property type="match status" value="1"/>
</dbReference>
<keyword evidence="12" id="KW-1185">Reference proteome</keyword>
<dbReference type="PANTHER" id="PTHR42878">
    <property type="entry name" value="TWO-COMPONENT HISTIDINE KINASE"/>
    <property type="match status" value="1"/>
</dbReference>
<feature type="transmembrane region" description="Helical" evidence="9">
    <location>
        <begin position="309"/>
        <end position="328"/>
    </location>
</feature>
<gene>
    <name evidence="11" type="ORF">GCM10007384_34260</name>
</gene>
<dbReference type="InterPro" id="IPR005467">
    <property type="entry name" value="His_kinase_dom"/>
</dbReference>
<sequence length="578" mass="67540">MINKSLLIPSFSFLVTLFNICFYQVPLETDRETLYNKGKEICDTYTKKTFCKAFNFYRNKAFDSCYVYSSKGLLEASSKEELDLLNYIQGVSAINKRLHKKALQNFHAISNVSGFKNLKNLKLGQTHLILEDYDSAIYYYLKWNKNSKYTDVIFKKNGYHNLGLSYLHKKDYINAKKYFDKELELIHKTDTLEIITNKMELANIYYNQYKDEIAISIFKETYELAKSFSNLELKQNTSKNLAIVEKNKKNYKKSIEYYIEYSKWKDSIWNRDKIWELTERDKQFAIAQKEKKILLQDQKLKQQNTQRRNLIIGTSVLITFIGFLIYFYRKVIIKNRLITHQREELKIANKTKDYLFSVVSHDLRSPIYALKKQHKHIINQIENGNILGIKAKTNEAIAITEDTFHLLNNVLHWSLEQSNQLVFNQNTYPLRSLVEQAWNNFESIAKIKEITFHNKLNDKILIKVDKESLKIVLRNIFDNAIKYSKTKGRITVRAEIVSKNQCTIVIKDTGAGITEEKVLQINNLRDISIDKIDRSKGIGLGLLLCQTLIRKNNGILIVKSKLNKGTKMKIVLPSISAT</sequence>
<dbReference type="InterPro" id="IPR003594">
    <property type="entry name" value="HATPase_dom"/>
</dbReference>
<reference evidence="11 12" key="1">
    <citation type="journal article" date="2014" name="Int. J. Syst. Evol. Microbiol.">
        <title>Complete genome sequence of Corynebacterium casei LMG S-19264T (=DSM 44701T), isolated from a smear-ripened cheese.</title>
        <authorList>
            <consortium name="US DOE Joint Genome Institute (JGI-PGF)"/>
            <person name="Walter F."/>
            <person name="Albersmeier A."/>
            <person name="Kalinowski J."/>
            <person name="Ruckert C."/>
        </authorList>
    </citation>
    <scope>NUCLEOTIDE SEQUENCE [LARGE SCALE GENOMIC DNA]</scope>
    <source>
        <strain evidence="11 12">KCTC 12285</strain>
    </source>
</reference>
<comment type="catalytic activity">
    <reaction evidence="1">
        <text>ATP + protein L-histidine = ADP + protein N-phospho-L-histidine.</text>
        <dbReference type="EC" id="2.7.13.3"/>
    </reaction>
</comment>
<name>A0A918JXL2_9FLAO</name>
<evidence type="ECO:0000256" key="4">
    <source>
        <dbReference type="ARBA" id="ARBA00022741"/>
    </source>
</evidence>
<keyword evidence="9" id="KW-1133">Transmembrane helix</keyword>
<dbReference type="GO" id="GO:0005524">
    <property type="term" value="F:ATP binding"/>
    <property type="evidence" value="ECO:0007669"/>
    <property type="project" value="UniProtKB-KW"/>
</dbReference>
<keyword evidence="3" id="KW-0808">Transferase</keyword>
<evidence type="ECO:0000256" key="8">
    <source>
        <dbReference type="PROSITE-ProRule" id="PRU00339"/>
    </source>
</evidence>
<keyword evidence="8" id="KW-0802">TPR repeat</keyword>
<dbReference type="SUPFAM" id="SSF55874">
    <property type="entry name" value="ATPase domain of HSP90 chaperone/DNA topoisomerase II/histidine kinase"/>
    <property type="match status" value="1"/>
</dbReference>
<dbReference type="SUPFAM" id="SSF47384">
    <property type="entry name" value="Homodimeric domain of signal transducing histidine kinase"/>
    <property type="match status" value="1"/>
</dbReference>
<dbReference type="Proteomes" id="UP000601108">
    <property type="component" value="Unassembled WGS sequence"/>
</dbReference>
<dbReference type="InterPro" id="IPR050351">
    <property type="entry name" value="BphY/WalK/GraS-like"/>
</dbReference>
<keyword evidence="4" id="KW-0547">Nucleotide-binding</keyword>
<dbReference type="AlphaFoldDB" id="A0A918JXL2"/>